<gene>
    <name evidence="8" type="ORF">DYI37_13445</name>
</gene>
<evidence type="ECO:0000256" key="1">
    <source>
        <dbReference type="ARBA" id="ARBA00022559"/>
    </source>
</evidence>
<comment type="catalytic activity">
    <reaction evidence="6">
        <text>a hydroperoxide + 2 glutathione = an alcohol + glutathione disulfide + H2O</text>
        <dbReference type="Rhea" id="RHEA:62632"/>
        <dbReference type="ChEBI" id="CHEBI:15377"/>
        <dbReference type="ChEBI" id="CHEBI:30879"/>
        <dbReference type="ChEBI" id="CHEBI:35924"/>
        <dbReference type="ChEBI" id="CHEBI:57925"/>
        <dbReference type="ChEBI" id="CHEBI:58297"/>
        <dbReference type="EC" id="1.11.1.27"/>
    </reaction>
</comment>
<dbReference type="InterPro" id="IPR037944">
    <property type="entry name" value="PRX5-like"/>
</dbReference>
<dbReference type="GO" id="GO:0008379">
    <property type="term" value="F:thioredoxin peroxidase activity"/>
    <property type="evidence" value="ECO:0007669"/>
    <property type="project" value="InterPro"/>
</dbReference>
<organism evidence="8 9">
    <name type="scientific">Fulvimarina endophytica</name>
    <dbReference type="NCBI Taxonomy" id="2293836"/>
    <lineage>
        <taxon>Bacteria</taxon>
        <taxon>Pseudomonadati</taxon>
        <taxon>Pseudomonadota</taxon>
        <taxon>Alphaproteobacteria</taxon>
        <taxon>Hyphomicrobiales</taxon>
        <taxon>Aurantimonadaceae</taxon>
        <taxon>Fulvimarina</taxon>
    </lineage>
</organism>
<dbReference type="GO" id="GO:0034599">
    <property type="term" value="P:cellular response to oxidative stress"/>
    <property type="evidence" value="ECO:0007669"/>
    <property type="project" value="InterPro"/>
</dbReference>
<dbReference type="AlphaFoldDB" id="A0A371X134"/>
<dbReference type="InterPro" id="IPR013766">
    <property type="entry name" value="Thioredoxin_domain"/>
</dbReference>
<dbReference type="PANTHER" id="PTHR10430:SF16">
    <property type="entry name" value="PEROXIREDOXIN-5, MITOCHONDRIAL"/>
    <property type="match status" value="1"/>
</dbReference>
<keyword evidence="9" id="KW-1185">Reference proteome</keyword>
<evidence type="ECO:0000313" key="9">
    <source>
        <dbReference type="Proteomes" id="UP000264310"/>
    </source>
</evidence>
<proteinExistence type="inferred from homology"/>
<dbReference type="GO" id="GO:0042744">
    <property type="term" value="P:hydrogen peroxide catabolic process"/>
    <property type="evidence" value="ECO:0007669"/>
    <property type="project" value="TreeGrafter"/>
</dbReference>
<dbReference type="PANTHER" id="PTHR10430">
    <property type="entry name" value="PEROXIREDOXIN"/>
    <property type="match status" value="1"/>
</dbReference>
<keyword evidence="3 6" id="KW-0560">Oxidoreductase</keyword>
<evidence type="ECO:0000256" key="6">
    <source>
        <dbReference type="RuleBase" id="RU366011"/>
    </source>
</evidence>
<name>A0A371X134_9HYPH</name>
<comment type="caution">
    <text evidence="8">The sequence shown here is derived from an EMBL/GenBank/DDBJ whole genome shotgun (WGS) entry which is preliminary data.</text>
</comment>
<evidence type="ECO:0000256" key="5">
    <source>
        <dbReference type="PIRSR" id="PIRSR637944-1"/>
    </source>
</evidence>
<dbReference type="SUPFAM" id="SSF52833">
    <property type="entry name" value="Thioredoxin-like"/>
    <property type="match status" value="1"/>
</dbReference>
<feature type="domain" description="Thioredoxin" evidence="7">
    <location>
        <begin position="3"/>
        <end position="161"/>
    </location>
</feature>
<comment type="similarity">
    <text evidence="6">Belongs to the peroxiredoxin family. Prx5 subfamily.</text>
</comment>
<dbReference type="Proteomes" id="UP000264310">
    <property type="component" value="Unassembled WGS sequence"/>
</dbReference>
<dbReference type="PROSITE" id="PS51352">
    <property type="entry name" value="THIOREDOXIN_2"/>
    <property type="match status" value="1"/>
</dbReference>
<dbReference type="RefSeq" id="WP_116683767.1">
    <property type="nucleotide sequence ID" value="NZ_QURL01000005.1"/>
</dbReference>
<dbReference type="GO" id="GO:0045454">
    <property type="term" value="P:cell redox homeostasis"/>
    <property type="evidence" value="ECO:0007669"/>
    <property type="project" value="TreeGrafter"/>
</dbReference>
<evidence type="ECO:0000259" key="7">
    <source>
        <dbReference type="PROSITE" id="PS51352"/>
    </source>
</evidence>
<sequence>MSIKEGDRLPNASFRTKTSDGMVDLSTDDVFKGKTVVLFGVPGAFTPTCSMNHLPGFLEHNEAIRAKGVDEIAVVAVNDAFVMAVWEEAKQASGKILFLSDGNAEFTKAIGLDIDLSVAGFGLRSKRYSMIVKDGVVASLGVEEAPGLPDVSSAESVLAKL</sequence>
<keyword evidence="1 6" id="KW-0575">Peroxidase</keyword>
<reference evidence="8 9" key="1">
    <citation type="submission" date="2018-08" db="EMBL/GenBank/DDBJ databases">
        <title>Fulvimarina sp. 85, whole genome shotgun sequence.</title>
        <authorList>
            <person name="Tuo L."/>
        </authorList>
    </citation>
    <scope>NUCLEOTIDE SEQUENCE [LARGE SCALE GENOMIC DNA]</scope>
    <source>
        <strain evidence="8 9">85</strain>
    </source>
</reference>
<dbReference type="OrthoDB" id="9800621at2"/>
<dbReference type="EMBL" id="QURL01000005">
    <property type="protein sequence ID" value="RFC62950.1"/>
    <property type="molecule type" value="Genomic_DNA"/>
</dbReference>
<dbReference type="FunFam" id="3.40.30.10:FF:000020">
    <property type="entry name" value="Peroxiredoxin"/>
    <property type="match status" value="1"/>
</dbReference>
<protein>
    <recommendedName>
        <fullName evidence="6">Glutathione-dependent peroxiredoxin</fullName>
        <ecNumber evidence="6">1.11.1.27</ecNumber>
    </recommendedName>
</protein>
<evidence type="ECO:0000256" key="4">
    <source>
        <dbReference type="ARBA" id="ARBA00023284"/>
    </source>
</evidence>
<dbReference type="CDD" id="cd03013">
    <property type="entry name" value="PRX5_like"/>
    <property type="match status" value="1"/>
</dbReference>
<dbReference type="InterPro" id="IPR036249">
    <property type="entry name" value="Thioredoxin-like_sf"/>
</dbReference>
<evidence type="ECO:0000313" key="8">
    <source>
        <dbReference type="EMBL" id="RFC62950.1"/>
    </source>
</evidence>
<feature type="active site" description="Cysteine sulfenic acid (-SOH) intermediate" evidence="5">
    <location>
        <position position="49"/>
    </location>
</feature>
<dbReference type="Pfam" id="PF08534">
    <property type="entry name" value="Redoxin"/>
    <property type="match status" value="1"/>
</dbReference>
<dbReference type="Gene3D" id="3.40.30.10">
    <property type="entry name" value="Glutaredoxin"/>
    <property type="match status" value="1"/>
</dbReference>
<accession>A0A371X134</accession>
<keyword evidence="4 6" id="KW-0676">Redox-active center</keyword>
<dbReference type="InterPro" id="IPR013740">
    <property type="entry name" value="Redoxin"/>
</dbReference>
<comment type="function">
    <text evidence="6">Thiol-specific peroxidase that catalyzes the reduction of hydrogen peroxide and organic hydroperoxides to water and alcohols, respectively. Plays a role in cell protection against oxidative stress by detoxifying peroxides.</text>
</comment>
<dbReference type="GO" id="GO:0005737">
    <property type="term" value="C:cytoplasm"/>
    <property type="evidence" value="ECO:0007669"/>
    <property type="project" value="TreeGrafter"/>
</dbReference>
<keyword evidence="2 6" id="KW-0049">Antioxidant</keyword>
<evidence type="ECO:0000256" key="2">
    <source>
        <dbReference type="ARBA" id="ARBA00022862"/>
    </source>
</evidence>
<evidence type="ECO:0000256" key="3">
    <source>
        <dbReference type="ARBA" id="ARBA00023002"/>
    </source>
</evidence>
<dbReference type="EC" id="1.11.1.27" evidence="6"/>